<dbReference type="InterPro" id="IPR044213">
    <property type="entry name" value="At2g44920-like"/>
</dbReference>
<dbReference type="Gene3D" id="2.160.20.80">
    <property type="entry name" value="E3 ubiquitin-protein ligase SopA"/>
    <property type="match status" value="1"/>
</dbReference>
<gene>
    <name evidence="1" type="ORF">IQ249_24205</name>
</gene>
<dbReference type="Pfam" id="PF00805">
    <property type="entry name" value="Pentapeptide"/>
    <property type="match status" value="2"/>
</dbReference>
<organism evidence="1 2">
    <name type="scientific">Lusitaniella coriacea LEGE 07157</name>
    <dbReference type="NCBI Taxonomy" id="945747"/>
    <lineage>
        <taxon>Bacteria</taxon>
        <taxon>Bacillati</taxon>
        <taxon>Cyanobacteriota</taxon>
        <taxon>Cyanophyceae</taxon>
        <taxon>Spirulinales</taxon>
        <taxon>Lusitaniellaceae</taxon>
        <taxon>Lusitaniella</taxon>
    </lineage>
</organism>
<reference evidence="1" key="1">
    <citation type="submission" date="2020-10" db="EMBL/GenBank/DDBJ databases">
        <authorList>
            <person name="Castelo-Branco R."/>
            <person name="Eusebio N."/>
            <person name="Adriana R."/>
            <person name="Vieira A."/>
            <person name="Brugerolle De Fraissinette N."/>
            <person name="Rezende De Castro R."/>
            <person name="Schneider M.P."/>
            <person name="Vasconcelos V."/>
            <person name="Leao P.N."/>
        </authorList>
    </citation>
    <scope>NUCLEOTIDE SEQUENCE</scope>
    <source>
        <strain evidence="1">LEGE 07157</strain>
    </source>
</reference>
<protein>
    <submittedName>
        <fullName evidence="1">Pentapeptide repeat-containing protein</fullName>
    </submittedName>
</protein>
<dbReference type="PANTHER" id="PTHR47200:SF2">
    <property type="entry name" value="THYLAKOID LUMENAL 15 KDA PROTEIN 1, CHLOROPLASTIC"/>
    <property type="match status" value="1"/>
</dbReference>
<accession>A0A8J7IXU2</accession>
<dbReference type="PANTHER" id="PTHR47200">
    <property type="entry name" value="THYLAKOID LUMENAL 15 KDA PROTEIN 1, CHLOROPLASTIC"/>
    <property type="match status" value="1"/>
</dbReference>
<comment type="caution">
    <text evidence="1">The sequence shown here is derived from an EMBL/GenBank/DDBJ whole genome shotgun (WGS) entry which is preliminary data.</text>
</comment>
<evidence type="ECO:0000313" key="2">
    <source>
        <dbReference type="Proteomes" id="UP000654482"/>
    </source>
</evidence>
<dbReference type="InterPro" id="IPR001646">
    <property type="entry name" value="5peptide_repeat"/>
</dbReference>
<keyword evidence="2" id="KW-1185">Reference proteome</keyword>
<name>A0A8J7IXU2_9CYAN</name>
<dbReference type="EMBL" id="JADEWZ010000073">
    <property type="protein sequence ID" value="MBE9118997.1"/>
    <property type="molecule type" value="Genomic_DNA"/>
</dbReference>
<dbReference type="RefSeq" id="WP_194032091.1">
    <property type="nucleotide sequence ID" value="NZ_JADEWZ010000073.1"/>
</dbReference>
<evidence type="ECO:0000313" key="1">
    <source>
        <dbReference type="EMBL" id="MBE9118997.1"/>
    </source>
</evidence>
<dbReference type="SUPFAM" id="SSF141571">
    <property type="entry name" value="Pentapeptide repeat-like"/>
    <property type="match status" value="1"/>
</dbReference>
<proteinExistence type="predicted"/>
<dbReference type="Proteomes" id="UP000654482">
    <property type="component" value="Unassembled WGS sequence"/>
</dbReference>
<sequence length="168" mass="18706">MKPLIRRLFGLILLLALALLWVMLDAHPAIAQNKTVNYTQTQLQDRDFSYQDLVRAVFAAADARRANFQGSDLSGSILTEGVFLEANFEEANLTNALADRATFDFANFRNARLIDLVATRTRFFDAIITGADFSGAILDRYQVVLMCDRAEGINPITKVATRDSLGCR</sequence>
<dbReference type="AlphaFoldDB" id="A0A8J7IXU2"/>